<keyword evidence="6" id="KW-1185">Reference proteome</keyword>
<protein>
    <recommendedName>
        <fullName evidence="4">Prohead serine protease domain-containing protein</fullName>
    </recommendedName>
</protein>
<reference evidence="5" key="1">
    <citation type="journal article" date="2014" name="Int. J. Syst. Evol. Microbiol.">
        <title>Complete genome sequence of Corynebacterium casei LMG S-19264T (=DSM 44701T), isolated from a smear-ripened cheese.</title>
        <authorList>
            <consortium name="US DOE Joint Genome Institute (JGI-PGF)"/>
            <person name="Walter F."/>
            <person name="Albersmeier A."/>
            <person name="Kalinowski J."/>
            <person name="Ruckert C."/>
        </authorList>
    </citation>
    <scope>NUCLEOTIDE SEQUENCE</scope>
    <source>
        <strain evidence="5">VKM B-1513</strain>
    </source>
</reference>
<name>A0A9W6IK90_9PROT</name>
<evidence type="ECO:0000313" key="5">
    <source>
        <dbReference type="EMBL" id="GLK50700.1"/>
    </source>
</evidence>
<accession>A0A9W6IK90</accession>
<comment type="caution">
    <text evidence="5">The sequence shown here is derived from an EMBL/GenBank/DDBJ whole genome shotgun (WGS) entry which is preliminary data.</text>
</comment>
<dbReference type="InterPro" id="IPR006433">
    <property type="entry name" value="Prohead_protease"/>
</dbReference>
<dbReference type="RefSeq" id="WP_271185099.1">
    <property type="nucleotide sequence ID" value="NZ_BSFE01000001.1"/>
</dbReference>
<dbReference type="Pfam" id="PF04586">
    <property type="entry name" value="Peptidase_S78"/>
    <property type="match status" value="1"/>
</dbReference>
<reference evidence="5" key="2">
    <citation type="submission" date="2023-01" db="EMBL/GenBank/DDBJ databases">
        <authorList>
            <person name="Sun Q."/>
            <person name="Evtushenko L."/>
        </authorList>
    </citation>
    <scope>NUCLEOTIDE SEQUENCE</scope>
    <source>
        <strain evidence="5">VKM B-1513</strain>
    </source>
</reference>
<dbReference type="SUPFAM" id="SSF50789">
    <property type="entry name" value="Herpes virus serine proteinase, assemblin"/>
    <property type="match status" value="1"/>
</dbReference>
<organism evidence="5 6">
    <name type="scientific">Maricaulis virginensis</name>
    <dbReference type="NCBI Taxonomy" id="144022"/>
    <lineage>
        <taxon>Bacteria</taxon>
        <taxon>Pseudomonadati</taxon>
        <taxon>Pseudomonadota</taxon>
        <taxon>Alphaproteobacteria</taxon>
        <taxon>Maricaulales</taxon>
        <taxon>Maricaulaceae</taxon>
        <taxon>Maricaulis</taxon>
    </lineage>
</organism>
<keyword evidence="1" id="KW-1188">Viral release from host cell</keyword>
<dbReference type="EMBL" id="BSFE01000001">
    <property type="protein sequence ID" value="GLK50700.1"/>
    <property type="molecule type" value="Genomic_DNA"/>
</dbReference>
<evidence type="ECO:0000259" key="4">
    <source>
        <dbReference type="Pfam" id="PF04586"/>
    </source>
</evidence>
<sequence length="141" mass="15343">MPQPLLIEGHASLFGLADLAGDVVHRGAFARTLRAKTSIPMLFQHDPAEPVGVWTGLREDRRGLFVTGEILAEGPRGRTVAGLVARGAVNGLSIGFRTRRSAARKPRGRDLFDIDLWEVSIVTFPMLPQARLRLVRPAVAA</sequence>
<dbReference type="GO" id="GO:0006508">
    <property type="term" value="P:proteolysis"/>
    <property type="evidence" value="ECO:0007669"/>
    <property type="project" value="UniProtKB-KW"/>
</dbReference>
<keyword evidence="2" id="KW-0645">Protease</keyword>
<gene>
    <name evidence="5" type="ORF">GCM10017621_02080</name>
</gene>
<dbReference type="InterPro" id="IPR054613">
    <property type="entry name" value="Peptidase_S78_dom"/>
</dbReference>
<keyword evidence="3" id="KW-0378">Hydrolase</keyword>
<evidence type="ECO:0000256" key="1">
    <source>
        <dbReference type="ARBA" id="ARBA00022612"/>
    </source>
</evidence>
<evidence type="ECO:0000256" key="3">
    <source>
        <dbReference type="ARBA" id="ARBA00022801"/>
    </source>
</evidence>
<dbReference type="NCBIfam" id="TIGR01543">
    <property type="entry name" value="proheadase_HK97"/>
    <property type="match status" value="1"/>
</dbReference>
<dbReference type="GO" id="GO:0008233">
    <property type="term" value="F:peptidase activity"/>
    <property type="evidence" value="ECO:0007669"/>
    <property type="project" value="UniProtKB-KW"/>
</dbReference>
<evidence type="ECO:0000256" key="2">
    <source>
        <dbReference type="ARBA" id="ARBA00022670"/>
    </source>
</evidence>
<dbReference type="AlphaFoldDB" id="A0A9W6IK90"/>
<evidence type="ECO:0000313" key="6">
    <source>
        <dbReference type="Proteomes" id="UP001143486"/>
    </source>
</evidence>
<dbReference type="Proteomes" id="UP001143486">
    <property type="component" value="Unassembled WGS sequence"/>
</dbReference>
<feature type="domain" description="Prohead serine protease" evidence="4">
    <location>
        <begin position="6"/>
        <end position="135"/>
    </location>
</feature>
<proteinExistence type="predicted"/>